<dbReference type="PANTHER" id="PTHR30537">
    <property type="entry name" value="HTH-TYPE TRANSCRIPTIONAL REGULATOR"/>
    <property type="match status" value="1"/>
</dbReference>
<name>A0A433XA56_9HYPH</name>
<dbReference type="PROSITE" id="PS50931">
    <property type="entry name" value="HTH_LYSR"/>
    <property type="match status" value="1"/>
</dbReference>
<dbReference type="Gene3D" id="3.40.190.10">
    <property type="entry name" value="Periplasmic binding protein-like II"/>
    <property type="match status" value="2"/>
</dbReference>
<dbReference type="Gene3D" id="1.10.10.10">
    <property type="entry name" value="Winged helix-like DNA-binding domain superfamily/Winged helix DNA-binding domain"/>
    <property type="match status" value="1"/>
</dbReference>
<dbReference type="Proteomes" id="UP000281547">
    <property type="component" value="Unassembled WGS sequence"/>
</dbReference>
<dbReference type="PANTHER" id="PTHR30537:SF31">
    <property type="entry name" value="TRANSCRIPTIONAL REGULATOR, LYSR FAMILY"/>
    <property type="match status" value="1"/>
</dbReference>
<dbReference type="SUPFAM" id="SSF53850">
    <property type="entry name" value="Periplasmic binding protein-like II"/>
    <property type="match status" value="2"/>
</dbReference>
<evidence type="ECO:0000259" key="7">
    <source>
        <dbReference type="PROSITE" id="PS50931"/>
    </source>
</evidence>
<accession>A0A433XA56</accession>
<keyword evidence="3" id="KW-0805">Transcription regulation</keyword>
<evidence type="ECO:0000313" key="8">
    <source>
        <dbReference type="EMBL" id="RUT30959.1"/>
    </source>
</evidence>
<dbReference type="AlphaFoldDB" id="A0A433XA56"/>
<dbReference type="InterPro" id="IPR036390">
    <property type="entry name" value="WH_DNA-bd_sf"/>
</dbReference>
<protein>
    <submittedName>
        <fullName evidence="8">Extracellular solute-binding protein</fullName>
    </submittedName>
</protein>
<dbReference type="InterPro" id="IPR058163">
    <property type="entry name" value="LysR-type_TF_proteobact-type"/>
</dbReference>
<evidence type="ECO:0000256" key="5">
    <source>
        <dbReference type="ARBA" id="ARBA00023163"/>
    </source>
</evidence>
<gene>
    <name evidence="8" type="ORF">EMQ25_08750</name>
</gene>
<evidence type="ECO:0000313" key="9">
    <source>
        <dbReference type="Proteomes" id="UP000281547"/>
    </source>
</evidence>
<reference evidence="8 9" key="1">
    <citation type="journal article" date="2016" name="Int. J. Syst. Evol. Microbiol.">
        <title>Arsenicitalea aurantiaca gen. nov., sp. nov., a new member of the family Hyphomicrobiaceae, isolated from high-arsenic sediment.</title>
        <authorList>
            <person name="Mu Y."/>
            <person name="Zhou L."/>
            <person name="Zeng X.C."/>
            <person name="Liu L."/>
            <person name="Pan Y."/>
            <person name="Chen X."/>
            <person name="Wang J."/>
            <person name="Li S."/>
            <person name="Li W.J."/>
            <person name="Wang Y."/>
        </authorList>
    </citation>
    <scope>NUCLEOTIDE SEQUENCE [LARGE SCALE GENOMIC DNA]</scope>
    <source>
        <strain evidence="8 9">42-50</strain>
    </source>
</reference>
<dbReference type="InterPro" id="IPR036388">
    <property type="entry name" value="WH-like_DNA-bd_sf"/>
</dbReference>
<dbReference type="InterPro" id="IPR005119">
    <property type="entry name" value="LysR_subst-bd"/>
</dbReference>
<proteinExistence type="inferred from homology"/>
<dbReference type="EMBL" id="RZNJ01000003">
    <property type="protein sequence ID" value="RUT30959.1"/>
    <property type="molecule type" value="Genomic_DNA"/>
</dbReference>
<dbReference type="GO" id="GO:0003700">
    <property type="term" value="F:DNA-binding transcription factor activity"/>
    <property type="evidence" value="ECO:0007669"/>
    <property type="project" value="InterPro"/>
</dbReference>
<organism evidence="8 9">
    <name type="scientific">Arsenicitalea aurantiaca</name>
    <dbReference type="NCBI Taxonomy" id="1783274"/>
    <lineage>
        <taxon>Bacteria</taxon>
        <taxon>Pseudomonadati</taxon>
        <taxon>Pseudomonadota</taxon>
        <taxon>Alphaproteobacteria</taxon>
        <taxon>Hyphomicrobiales</taxon>
        <taxon>Devosiaceae</taxon>
        <taxon>Arsenicitalea</taxon>
    </lineage>
</organism>
<dbReference type="SUPFAM" id="SSF46785">
    <property type="entry name" value="Winged helix' DNA-binding domain"/>
    <property type="match status" value="1"/>
</dbReference>
<evidence type="ECO:0000256" key="4">
    <source>
        <dbReference type="ARBA" id="ARBA00023125"/>
    </source>
</evidence>
<dbReference type="Gene3D" id="3.40.190.290">
    <property type="match status" value="1"/>
</dbReference>
<dbReference type="Pfam" id="PF13416">
    <property type="entry name" value="SBP_bac_8"/>
    <property type="match status" value="1"/>
</dbReference>
<dbReference type="Pfam" id="PF03466">
    <property type="entry name" value="LysR_substrate"/>
    <property type="match status" value="1"/>
</dbReference>
<keyword evidence="5" id="KW-0804">Transcription</keyword>
<dbReference type="GO" id="GO:0006351">
    <property type="term" value="P:DNA-templated transcription"/>
    <property type="evidence" value="ECO:0007669"/>
    <property type="project" value="TreeGrafter"/>
</dbReference>
<evidence type="ECO:0000256" key="6">
    <source>
        <dbReference type="SAM" id="MobiDB-lite"/>
    </source>
</evidence>
<evidence type="ECO:0000256" key="3">
    <source>
        <dbReference type="ARBA" id="ARBA00023015"/>
    </source>
</evidence>
<feature type="domain" description="HTH lysR-type" evidence="7">
    <location>
        <begin position="4"/>
        <end position="61"/>
    </location>
</feature>
<keyword evidence="9" id="KW-1185">Reference proteome</keyword>
<evidence type="ECO:0000256" key="1">
    <source>
        <dbReference type="ARBA" id="ARBA00009437"/>
    </source>
</evidence>
<dbReference type="Pfam" id="PF00126">
    <property type="entry name" value="HTH_1"/>
    <property type="match status" value="1"/>
</dbReference>
<dbReference type="GO" id="GO:0043565">
    <property type="term" value="F:sequence-specific DNA binding"/>
    <property type="evidence" value="ECO:0007669"/>
    <property type="project" value="TreeGrafter"/>
</dbReference>
<dbReference type="InterPro" id="IPR006059">
    <property type="entry name" value="SBP"/>
</dbReference>
<dbReference type="InterPro" id="IPR000847">
    <property type="entry name" value="LysR_HTH_N"/>
</dbReference>
<feature type="region of interest" description="Disordered" evidence="6">
    <location>
        <begin position="330"/>
        <end position="352"/>
    </location>
</feature>
<sequence>MQMLDLNDLRLFVHIVDNQGILKAGRALSLPKSTISRRLAALEDQLKSRLMVRSGEGFRLTPAGERAYRAGRIVTDAASTAEADLLAERDEISGRVSVSVSTLLEPIIAPWLAEMTSRHPRLSIALDMATRDLDQAGDGFDLHLLAHDWELRDSALIQRRICRNPMMLVAHQGKGIDPSVQGGAEVLSGTPLLAYGLSLGPRRFDLVDAGERRQIALDPRVVTADTRSLVALVRAGAGIALLPEYAVRSALSSGELVEAIPGWAGPSVTISLLSPPRRLMNPTLRHVADTLGAAAKSAILERQPLPKAGQGVPIGRTSDFIQLSSAALSQSGRAAEPSRPAPHTPKRESETEMNTFTKAIGAAALTAAIAAPAAAQDASGPLVLYTNDFEGVITDRFEADTGREIDVVQMSGGEILARIAAEASNPQWDVLIFNGSYSFHGLDQQGQLLQGVEPANLDNLNELGRTYLAESRSWFPIGLAASCVMLYRTDLIETPPQSFADLADPAFNGMFGMADPAVAAPAYPCVAEFFNSLGQEEAEAYFTSLFDNGLRVFRTNGPVGQALSSGDIALALITSQVAFSLKAAGEVPVEVVWPEDGAPGVVRGVGIQAQTARPEAAKAFVEWLLEPATQTYLGEAAPADGLFEPTVTGAVRRADGPAEGSVYRVAPDDFAVANEAAIKTWFADRALD</sequence>
<evidence type="ECO:0000256" key="2">
    <source>
        <dbReference type="ARBA" id="ARBA00022764"/>
    </source>
</evidence>
<comment type="caution">
    <text evidence="8">The sequence shown here is derived from an EMBL/GenBank/DDBJ whole genome shotgun (WGS) entry which is preliminary data.</text>
</comment>
<comment type="similarity">
    <text evidence="1">Belongs to the LysR transcriptional regulatory family.</text>
</comment>
<keyword evidence="2" id="KW-0574">Periplasm</keyword>
<keyword evidence="4" id="KW-0238">DNA-binding</keyword>